<dbReference type="AlphaFoldDB" id="A0A371AVM6"/>
<dbReference type="CDD" id="cd00082">
    <property type="entry name" value="HisKA"/>
    <property type="match status" value="1"/>
</dbReference>
<comment type="caution">
    <text evidence="13">The sequence shown here is derived from an EMBL/GenBank/DDBJ whole genome shotgun (WGS) entry which is preliminary data.</text>
</comment>
<keyword evidence="14" id="KW-1185">Reference proteome</keyword>
<dbReference type="PANTHER" id="PTHR45453:SF2">
    <property type="entry name" value="HISTIDINE KINASE"/>
    <property type="match status" value="1"/>
</dbReference>
<evidence type="ECO:0000256" key="4">
    <source>
        <dbReference type="ARBA" id="ARBA00022475"/>
    </source>
</evidence>
<dbReference type="InterPro" id="IPR050351">
    <property type="entry name" value="BphY/WalK/GraS-like"/>
</dbReference>
<keyword evidence="9" id="KW-0902">Two-component regulatory system</keyword>
<evidence type="ECO:0000256" key="3">
    <source>
        <dbReference type="ARBA" id="ARBA00012438"/>
    </source>
</evidence>
<evidence type="ECO:0000256" key="2">
    <source>
        <dbReference type="ARBA" id="ARBA00004651"/>
    </source>
</evidence>
<sequence length="342" mass="40324">MIKKIVDVCRKNIFWFLMLLVLNVMFGTFLWLIDEEGFVKLFCVMLLGSFGLYCISIFVVYKTESKKEKAILEFLENPDLHREKKAVNLGKGTEKNQIYLIGRKLREKDEKIKESNFNIQEYEEYIESWAHEIKNPLALMTFVLDNRKEEISPIIYRRLEYIRNQMQENIDRILYYARLKSVHTDYLFEKISLQKCCYDILKEYEILLQEQKFSIINEVQDIQVLADEKGLIFILSQVISNSIKYVKPEDKNPFLHLFTIADKEKGYLVLGIRDNGIGVKPYDIPFLFDKGFTGDIGEQRKRATGMGLYLAKQVALALNVRIEIVEEYNEGFEIHFLFPIIE</sequence>
<dbReference type="InterPro" id="IPR036097">
    <property type="entry name" value="HisK_dim/P_sf"/>
</dbReference>
<protein>
    <recommendedName>
        <fullName evidence="3">histidine kinase</fullName>
        <ecNumber evidence="3">2.7.13.3</ecNumber>
    </recommendedName>
</protein>
<dbReference type="GO" id="GO:0000155">
    <property type="term" value="F:phosphorelay sensor kinase activity"/>
    <property type="evidence" value="ECO:0007669"/>
    <property type="project" value="InterPro"/>
</dbReference>
<dbReference type="EMBL" id="QRCT01000020">
    <property type="protein sequence ID" value="RDU23635.1"/>
    <property type="molecule type" value="Genomic_DNA"/>
</dbReference>
<dbReference type="OrthoDB" id="9780487at2"/>
<evidence type="ECO:0000313" key="14">
    <source>
        <dbReference type="Proteomes" id="UP000255036"/>
    </source>
</evidence>
<evidence type="ECO:0000313" key="13">
    <source>
        <dbReference type="EMBL" id="RDU23635.1"/>
    </source>
</evidence>
<keyword evidence="7 13" id="KW-0418">Kinase</keyword>
<dbReference type="InterPro" id="IPR003594">
    <property type="entry name" value="HATPase_dom"/>
</dbReference>
<evidence type="ECO:0000259" key="12">
    <source>
        <dbReference type="PROSITE" id="PS50109"/>
    </source>
</evidence>
<organism evidence="13 14">
    <name type="scientific">Anaerosacchariphilus polymeriproducens</name>
    <dbReference type="NCBI Taxonomy" id="1812858"/>
    <lineage>
        <taxon>Bacteria</taxon>
        <taxon>Bacillati</taxon>
        <taxon>Bacillota</taxon>
        <taxon>Clostridia</taxon>
        <taxon>Lachnospirales</taxon>
        <taxon>Lachnospiraceae</taxon>
        <taxon>Anaerosacchariphilus</taxon>
    </lineage>
</organism>
<keyword evidence="5" id="KW-0808">Transferase</keyword>
<dbReference type="PANTHER" id="PTHR45453">
    <property type="entry name" value="PHOSPHATE REGULON SENSOR PROTEIN PHOR"/>
    <property type="match status" value="1"/>
</dbReference>
<dbReference type="InterPro" id="IPR036890">
    <property type="entry name" value="HATPase_C_sf"/>
</dbReference>
<dbReference type="SMART" id="SM00387">
    <property type="entry name" value="HATPase_c"/>
    <property type="match status" value="1"/>
</dbReference>
<dbReference type="Gene3D" id="3.30.565.10">
    <property type="entry name" value="Histidine kinase-like ATPase, C-terminal domain"/>
    <property type="match status" value="1"/>
</dbReference>
<dbReference type="InterPro" id="IPR003661">
    <property type="entry name" value="HisK_dim/P_dom"/>
</dbReference>
<dbReference type="SUPFAM" id="SSF55874">
    <property type="entry name" value="ATPase domain of HSP90 chaperone/DNA topoisomerase II/histidine kinase"/>
    <property type="match status" value="1"/>
</dbReference>
<dbReference type="Proteomes" id="UP000255036">
    <property type="component" value="Unassembled WGS sequence"/>
</dbReference>
<feature type="transmembrane region" description="Helical" evidence="11">
    <location>
        <begin position="12"/>
        <end position="33"/>
    </location>
</feature>
<gene>
    <name evidence="13" type="ORF">DWV06_08615</name>
</gene>
<keyword evidence="4" id="KW-1003">Cell membrane</keyword>
<dbReference type="InterPro" id="IPR005467">
    <property type="entry name" value="His_kinase_dom"/>
</dbReference>
<proteinExistence type="predicted"/>
<comment type="catalytic activity">
    <reaction evidence="1">
        <text>ATP + protein L-histidine = ADP + protein N-phospho-L-histidine.</text>
        <dbReference type="EC" id="2.7.13.3"/>
    </reaction>
</comment>
<evidence type="ECO:0000256" key="11">
    <source>
        <dbReference type="SAM" id="Phobius"/>
    </source>
</evidence>
<dbReference type="EC" id="2.7.13.3" evidence="3"/>
<evidence type="ECO:0000256" key="6">
    <source>
        <dbReference type="ARBA" id="ARBA00022692"/>
    </source>
</evidence>
<evidence type="ECO:0000256" key="9">
    <source>
        <dbReference type="ARBA" id="ARBA00023012"/>
    </source>
</evidence>
<keyword evidence="8 11" id="KW-1133">Transmembrane helix</keyword>
<dbReference type="GO" id="GO:0004721">
    <property type="term" value="F:phosphoprotein phosphatase activity"/>
    <property type="evidence" value="ECO:0007669"/>
    <property type="project" value="TreeGrafter"/>
</dbReference>
<feature type="transmembrane region" description="Helical" evidence="11">
    <location>
        <begin position="39"/>
        <end position="61"/>
    </location>
</feature>
<evidence type="ECO:0000256" key="8">
    <source>
        <dbReference type="ARBA" id="ARBA00022989"/>
    </source>
</evidence>
<dbReference type="Pfam" id="PF02518">
    <property type="entry name" value="HATPase_c"/>
    <property type="match status" value="1"/>
</dbReference>
<evidence type="ECO:0000256" key="5">
    <source>
        <dbReference type="ARBA" id="ARBA00022679"/>
    </source>
</evidence>
<dbReference type="GO" id="GO:0005886">
    <property type="term" value="C:plasma membrane"/>
    <property type="evidence" value="ECO:0007669"/>
    <property type="project" value="UniProtKB-SubCell"/>
</dbReference>
<dbReference type="RefSeq" id="WP_115481780.1">
    <property type="nucleotide sequence ID" value="NZ_QRCT01000020.1"/>
</dbReference>
<evidence type="ECO:0000256" key="1">
    <source>
        <dbReference type="ARBA" id="ARBA00000085"/>
    </source>
</evidence>
<dbReference type="GO" id="GO:0016036">
    <property type="term" value="P:cellular response to phosphate starvation"/>
    <property type="evidence" value="ECO:0007669"/>
    <property type="project" value="TreeGrafter"/>
</dbReference>
<dbReference type="SUPFAM" id="SSF47384">
    <property type="entry name" value="Homodimeric domain of signal transducing histidine kinase"/>
    <property type="match status" value="1"/>
</dbReference>
<accession>A0A371AVM6</accession>
<comment type="subcellular location">
    <subcellularLocation>
        <location evidence="2">Cell membrane</location>
        <topology evidence="2">Multi-pass membrane protein</topology>
    </subcellularLocation>
</comment>
<dbReference type="PROSITE" id="PS50109">
    <property type="entry name" value="HIS_KIN"/>
    <property type="match status" value="1"/>
</dbReference>
<name>A0A371AVM6_9FIRM</name>
<evidence type="ECO:0000256" key="7">
    <source>
        <dbReference type="ARBA" id="ARBA00022777"/>
    </source>
</evidence>
<keyword evidence="10 11" id="KW-0472">Membrane</keyword>
<reference evidence="13 14" key="1">
    <citation type="submission" date="2018-07" db="EMBL/GenBank/DDBJ databases">
        <title>Anaerosacharophilus polymeroproducens gen. nov. sp. nov., an anaerobic bacterium isolated from salt field.</title>
        <authorList>
            <person name="Kim W."/>
            <person name="Yang S.-H."/>
            <person name="Oh J."/>
            <person name="Lee J.-H."/>
            <person name="Kwon K.K."/>
        </authorList>
    </citation>
    <scope>NUCLEOTIDE SEQUENCE [LARGE SCALE GENOMIC DNA]</scope>
    <source>
        <strain evidence="13 14">MCWD5</strain>
    </source>
</reference>
<evidence type="ECO:0000256" key="10">
    <source>
        <dbReference type="ARBA" id="ARBA00023136"/>
    </source>
</evidence>
<feature type="domain" description="Histidine kinase" evidence="12">
    <location>
        <begin position="128"/>
        <end position="342"/>
    </location>
</feature>
<keyword evidence="6 11" id="KW-0812">Transmembrane</keyword>